<evidence type="ECO:0000313" key="2">
    <source>
        <dbReference type="Proteomes" id="UP001250932"/>
    </source>
</evidence>
<reference evidence="1 2" key="1">
    <citation type="journal article" date="2023" name="ISME J.">
        <title>Cultivation and genomic characterization of novel and ubiquitous marine nitrite-oxidizing bacteria from the Nitrospirales.</title>
        <authorList>
            <person name="Mueller A.J."/>
            <person name="Daebeler A."/>
            <person name="Herbold C.W."/>
            <person name="Kirkegaard R.H."/>
            <person name="Daims H."/>
        </authorList>
    </citation>
    <scope>NUCLEOTIDE SEQUENCE [LARGE SCALE GENOMIC DNA]</scope>
    <source>
        <strain evidence="1 2">EB</strain>
    </source>
</reference>
<sequence length="443" mass="50295">MTRESSLNIFTTSLHEEFSQFRHQVKQAKSEDPVGWELTRKLVEPRVLPTTLDRLTEHLSQNAYPSSIQERLIAALQSLKTPTPKTKASTDTFRELTGLPPTKAIRALCVLFGFVVQKLSIVDSAKLEAFVRAHPNPYDWLLETDQPSLLDLGAGDLSFEEELTEQYLPQLHNSKKSLTLHALDRLQPGSQLGGVYHANPERLTRLAKISPEHLNFRFWGAKDMLDLSTSRERLTTYSVVTCHAPATPTFAYEPTRVSQHTIEQHLQQTKGEFKTVRIDGEEALEVKHRGRTLTFPSWKFAIRGPLALLDVLFRQGQLCILSAIDAEVFWEILAQLVDNEAMRPSNIIFTEENLPTIFKQVYESLSSLNEGERCDLSNLIPLRVRLPQVLTPRMPGASGFRFRYVEVRRGAVFSDMPASFTAKQFSQMSEEAPPWCLILIPDR</sequence>
<accession>A0ABU3K8U9</accession>
<keyword evidence="2" id="KW-1185">Reference proteome</keyword>
<comment type="caution">
    <text evidence="1">The sequence shown here is derived from an EMBL/GenBank/DDBJ whole genome shotgun (WGS) entry which is preliminary data.</text>
</comment>
<dbReference type="EMBL" id="JAQOUE010000001">
    <property type="protein sequence ID" value="MDT7042718.1"/>
    <property type="molecule type" value="Genomic_DNA"/>
</dbReference>
<dbReference type="RefSeq" id="WP_313833165.1">
    <property type="nucleotide sequence ID" value="NZ_JAQOUE010000001.1"/>
</dbReference>
<dbReference type="Proteomes" id="UP001250932">
    <property type="component" value="Unassembled WGS sequence"/>
</dbReference>
<name>A0ABU3K8U9_9BACT</name>
<evidence type="ECO:0000313" key="1">
    <source>
        <dbReference type="EMBL" id="MDT7042718.1"/>
    </source>
</evidence>
<proteinExistence type="predicted"/>
<gene>
    <name evidence="1" type="ORF">PPG34_10175</name>
</gene>
<organism evidence="1 2">
    <name type="scientific">Candidatus Nitronereus thalassa</name>
    <dbReference type="NCBI Taxonomy" id="3020898"/>
    <lineage>
        <taxon>Bacteria</taxon>
        <taxon>Pseudomonadati</taxon>
        <taxon>Nitrospirota</taxon>
        <taxon>Nitrospiria</taxon>
        <taxon>Nitrospirales</taxon>
        <taxon>Nitrospiraceae</taxon>
        <taxon>Candidatus Nitronereus</taxon>
    </lineage>
</organism>
<protein>
    <submittedName>
        <fullName evidence="1">Uncharacterized protein</fullName>
    </submittedName>
</protein>